<evidence type="ECO:0000256" key="4">
    <source>
        <dbReference type="ARBA" id="ARBA00023163"/>
    </source>
</evidence>
<dbReference type="GO" id="GO:0003677">
    <property type="term" value="F:DNA binding"/>
    <property type="evidence" value="ECO:0007669"/>
    <property type="project" value="UniProtKB-KW"/>
</dbReference>
<dbReference type="Proteomes" id="UP001429580">
    <property type="component" value="Unassembled WGS sequence"/>
</dbReference>
<proteinExistence type="inferred from homology"/>
<dbReference type="PROSITE" id="PS50931">
    <property type="entry name" value="HTH_LYSR"/>
    <property type="match status" value="1"/>
</dbReference>
<dbReference type="InterPro" id="IPR036390">
    <property type="entry name" value="WH_DNA-bd_sf"/>
</dbReference>
<keyword evidence="2" id="KW-0805">Transcription regulation</keyword>
<evidence type="ECO:0000256" key="1">
    <source>
        <dbReference type="ARBA" id="ARBA00009437"/>
    </source>
</evidence>
<dbReference type="Pfam" id="PF00126">
    <property type="entry name" value="HTH_1"/>
    <property type="match status" value="1"/>
</dbReference>
<dbReference type="SUPFAM" id="SSF53850">
    <property type="entry name" value="Periplasmic binding protein-like II"/>
    <property type="match status" value="1"/>
</dbReference>
<keyword evidence="4" id="KW-0804">Transcription</keyword>
<accession>A0ABX0UVH0</accession>
<evidence type="ECO:0000259" key="5">
    <source>
        <dbReference type="PROSITE" id="PS50931"/>
    </source>
</evidence>
<dbReference type="InterPro" id="IPR005119">
    <property type="entry name" value="LysR_subst-bd"/>
</dbReference>
<dbReference type="SUPFAM" id="SSF46785">
    <property type="entry name" value="Winged helix' DNA-binding domain"/>
    <property type="match status" value="1"/>
</dbReference>
<evidence type="ECO:0000256" key="2">
    <source>
        <dbReference type="ARBA" id="ARBA00023015"/>
    </source>
</evidence>
<comment type="caution">
    <text evidence="6">The sequence shown here is derived from an EMBL/GenBank/DDBJ whole genome shotgun (WGS) entry which is preliminary data.</text>
</comment>
<name>A0ABX0UVH0_9HYPH</name>
<dbReference type="Gene3D" id="3.40.190.290">
    <property type="match status" value="1"/>
</dbReference>
<evidence type="ECO:0000313" key="6">
    <source>
        <dbReference type="EMBL" id="NIJ56951.1"/>
    </source>
</evidence>
<dbReference type="EMBL" id="JAASQI010000002">
    <property type="protein sequence ID" value="NIJ56951.1"/>
    <property type="molecule type" value="Genomic_DNA"/>
</dbReference>
<dbReference type="PANTHER" id="PTHR30579">
    <property type="entry name" value="TRANSCRIPTIONAL REGULATOR"/>
    <property type="match status" value="1"/>
</dbReference>
<evidence type="ECO:0000256" key="3">
    <source>
        <dbReference type="ARBA" id="ARBA00023125"/>
    </source>
</evidence>
<keyword evidence="3 6" id="KW-0238">DNA-binding</keyword>
<dbReference type="PANTHER" id="PTHR30579:SF3">
    <property type="entry name" value="TRANSCRIPTIONAL REGULATORY PROTEIN"/>
    <property type="match status" value="1"/>
</dbReference>
<keyword evidence="7" id="KW-1185">Reference proteome</keyword>
<comment type="similarity">
    <text evidence="1">Belongs to the LysR transcriptional regulatory family.</text>
</comment>
<dbReference type="InterPro" id="IPR000847">
    <property type="entry name" value="LysR_HTH_N"/>
</dbReference>
<dbReference type="Pfam" id="PF03466">
    <property type="entry name" value="LysR_substrate"/>
    <property type="match status" value="1"/>
</dbReference>
<protein>
    <submittedName>
        <fullName evidence="6">DNA-binding transcriptional LysR family regulator</fullName>
    </submittedName>
</protein>
<evidence type="ECO:0000313" key="7">
    <source>
        <dbReference type="Proteomes" id="UP001429580"/>
    </source>
</evidence>
<dbReference type="InterPro" id="IPR036388">
    <property type="entry name" value="WH-like_DNA-bd_sf"/>
</dbReference>
<reference evidence="6 7" key="1">
    <citation type="submission" date="2020-03" db="EMBL/GenBank/DDBJ databases">
        <title>Genomic Encyclopedia of Type Strains, Phase IV (KMG-IV): sequencing the most valuable type-strain genomes for metagenomic binning, comparative biology and taxonomic classification.</title>
        <authorList>
            <person name="Goeker M."/>
        </authorList>
    </citation>
    <scope>NUCLEOTIDE SEQUENCE [LARGE SCALE GENOMIC DNA]</scope>
    <source>
        <strain evidence="6 7">DSM 103870</strain>
    </source>
</reference>
<dbReference type="RefSeq" id="WP_166949022.1">
    <property type="nucleotide sequence ID" value="NZ_JAASQI010000002.1"/>
</dbReference>
<dbReference type="Gene3D" id="1.10.10.10">
    <property type="entry name" value="Winged helix-like DNA-binding domain superfamily/Winged helix DNA-binding domain"/>
    <property type="match status" value="1"/>
</dbReference>
<feature type="domain" description="HTH lysR-type" evidence="5">
    <location>
        <begin position="5"/>
        <end position="62"/>
    </location>
</feature>
<gene>
    <name evidence="6" type="ORF">FHS82_000777</name>
</gene>
<sequence>MVQPFNWDLLQSFLAIARTGRLTLAAKRLGVDHSTLSRRLSALEGALGATLFERTMAGYALTTHGEHLLRHAESVESTVIALQSELADSRSTVSGAVRIGAPDGFGTAFLAPAVGRLSQAHPELDIQIVATPRNFSLSQREADIAITLSRPSHGRLHARLLTDYALGIFAAASRPDLWRDVAGAEDCAAKPFISYIDDMIFTPELDYLSSIARDITPRIRSSNLIAQYQATVAGAGLCVLPCFLAAGDSRLVRVLPDLQLTRSFWLLVHSDMRDLARIRVTADFIADEVRRAKSLFLPTSD</sequence>
<organism evidence="6 7">
    <name type="scientific">Pseudochelatococcus lubricantis</name>
    <dbReference type="NCBI Taxonomy" id="1538102"/>
    <lineage>
        <taxon>Bacteria</taxon>
        <taxon>Pseudomonadati</taxon>
        <taxon>Pseudomonadota</taxon>
        <taxon>Alphaproteobacteria</taxon>
        <taxon>Hyphomicrobiales</taxon>
        <taxon>Chelatococcaceae</taxon>
        <taxon>Pseudochelatococcus</taxon>
    </lineage>
</organism>
<dbReference type="InterPro" id="IPR050176">
    <property type="entry name" value="LTTR"/>
</dbReference>